<dbReference type="InterPro" id="IPR036291">
    <property type="entry name" value="NAD(P)-bd_dom_sf"/>
</dbReference>
<comment type="caution">
    <text evidence="4">The sequence shown here is derived from an EMBL/GenBank/DDBJ whole genome shotgun (WGS) entry which is preliminary data.</text>
</comment>
<evidence type="ECO:0000259" key="2">
    <source>
        <dbReference type="Pfam" id="PF01408"/>
    </source>
</evidence>
<feature type="domain" description="GFO/IDH/MocA-like oxidoreductase" evidence="3">
    <location>
        <begin position="183"/>
        <end position="320"/>
    </location>
</feature>
<dbReference type="Pfam" id="PF01408">
    <property type="entry name" value="GFO_IDH_MocA"/>
    <property type="match status" value="1"/>
</dbReference>
<dbReference type="SUPFAM" id="SSF55347">
    <property type="entry name" value="Glyceraldehyde-3-phosphate dehydrogenase-like, C-terminal domain"/>
    <property type="match status" value="1"/>
</dbReference>
<evidence type="ECO:0000313" key="4">
    <source>
        <dbReference type="EMBL" id="CAF3991425.1"/>
    </source>
</evidence>
<dbReference type="EMBL" id="CAJOBE010005966">
    <property type="protein sequence ID" value="CAF3991425.1"/>
    <property type="molecule type" value="Genomic_DNA"/>
</dbReference>
<dbReference type="GO" id="GO:0000166">
    <property type="term" value="F:nucleotide binding"/>
    <property type="evidence" value="ECO:0007669"/>
    <property type="project" value="InterPro"/>
</dbReference>
<dbReference type="Gene3D" id="3.40.50.720">
    <property type="entry name" value="NAD(P)-binding Rossmann-like Domain"/>
    <property type="match status" value="1"/>
</dbReference>
<organism evidence="4 5">
    <name type="scientific">Rotaria sordida</name>
    <dbReference type="NCBI Taxonomy" id="392033"/>
    <lineage>
        <taxon>Eukaryota</taxon>
        <taxon>Metazoa</taxon>
        <taxon>Spiralia</taxon>
        <taxon>Gnathifera</taxon>
        <taxon>Rotifera</taxon>
        <taxon>Eurotatoria</taxon>
        <taxon>Bdelloidea</taxon>
        <taxon>Philodinida</taxon>
        <taxon>Philodinidae</taxon>
        <taxon>Rotaria</taxon>
    </lineage>
</organism>
<dbReference type="Pfam" id="PF22725">
    <property type="entry name" value="GFO_IDH_MocA_C3"/>
    <property type="match status" value="1"/>
</dbReference>
<dbReference type="InterPro" id="IPR055170">
    <property type="entry name" value="GFO_IDH_MocA-like_dom"/>
</dbReference>
<dbReference type="Proteomes" id="UP000663874">
    <property type="component" value="Unassembled WGS sequence"/>
</dbReference>
<reference evidence="4" key="1">
    <citation type="submission" date="2021-02" db="EMBL/GenBank/DDBJ databases">
        <authorList>
            <person name="Nowell W R."/>
        </authorList>
    </citation>
    <scope>NUCLEOTIDE SEQUENCE</scope>
</reference>
<sequence>MAEDKVCLPSSSIEKHMETISSDLANEQFNELNHIKTHKVGIIMNGVTGRMGTNQHLIRSIMAIIAQGGVKIKEHETIMPVPVLVGRNKDKLEKLAAQIGVRQWTTNLDEALMDTRNIIYFDSQLTKLRVPAMKKAIAAGKHVYCEKPVAETVEDAYELYKLAQEAGIKHGVVQDKLWLPGLQKLKLLNDNNFFGRILSVRGEFGYWVFTGEDGTPPQRPSWNYRKEDGGGIILDMLCHWRYVLDDLFGEVKAVSCLGATHIKQRRDENGKPYTCTADDSAYATFQLADDIIAHFNSSWSVRVRRDDLLTLWVDGTHGSAVAGLHNCYIQPFDATPRPVWNPDVNSPIDFREQWISVPDNQVYDNAFKTQWELFLRHVVKDEPFPWDLRAGAKGVQLAQKDFLSLSTKVFFLMDEENLDSFKKLLFDNALGNIESSPHTDKQRRWRAKKKDQHHRTQLSLHRLLVEQM</sequence>
<dbReference type="Gene3D" id="3.30.360.10">
    <property type="entry name" value="Dihydrodipicolinate Reductase, domain 2"/>
    <property type="match status" value="1"/>
</dbReference>
<comment type="similarity">
    <text evidence="1">Belongs to the Gfo/Idh/MocA family.</text>
</comment>
<gene>
    <name evidence="4" type="ORF">FNK824_LOCUS25420</name>
</gene>
<feature type="domain" description="Gfo/Idh/MocA-like oxidoreductase N-terminal" evidence="2">
    <location>
        <begin position="83"/>
        <end position="168"/>
    </location>
</feature>
<feature type="non-terminal residue" evidence="4">
    <location>
        <position position="1"/>
    </location>
</feature>
<evidence type="ECO:0000256" key="1">
    <source>
        <dbReference type="ARBA" id="ARBA00010928"/>
    </source>
</evidence>
<dbReference type="PANTHER" id="PTHR42840:SF8">
    <property type="entry name" value="OXIDOREDUCTASE"/>
    <property type="match status" value="1"/>
</dbReference>
<evidence type="ECO:0000313" key="5">
    <source>
        <dbReference type="Proteomes" id="UP000663874"/>
    </source>
</evidence>
<evidence type="ECO:0000259" key="3">
    <source>
        <dbReference type="Pfam" id="PF22725"/>
    </source>
</evidence>
<dbReference type="AlphaFoldDB" id="A0A819N7H0"/>
<protein>
    <recommendedName>
        <fullName evidence="6">Oxidoreductase</fullName>
    </recommendedName>
</protein>
<dbReference type="SUPFAM" id="SSF51735">
    <property type="entry name" value="NAD(P)-binding Rossmann-fold domains"/>
    <property type="match status" value="1"/>
</dbReference>
<proteinExistence type="inferred from homology"/>
<dbReference type="InterPro" id="IPR000683">
    <property type="entry name" value="Gfo/Idh/MocA-like_OxRdtase_N"/>
</dbReference>
<accession>A0A819N7H0</accession>
<evidence type="ECO:0008006" key="6">
    <source>
        <dbReference type="Google" id="ProtNLM"/>
    </source>
</evidence>
<name>A0A819N7H0_9BILA</name>
<dbReference type="PANTHER" id="PTHR42840">
    <property type="entry name" value="NAD(P)-BINDING ROSSMANN-FOLD SUPERFAMILY PROTEIN-RELATED"/>
    <property type="match status" value="1"/>
</dbReference>